<keyword evidence="5" id="KW-0547">Nucleotide-binding</keyword>
<evidence type="ECO:0000256" key="9">
    <source>
        <dbReference type="SAM" id="Phobius"/>
    </source>
</evidence>
<feature type="coiled-coil region" evidence="8">
    <location>
        <begin position="378"/>
        <end position="414"/>
    </location>
</feature>
<dbReference type="SUPFAM" id="SSF55874">
    <property type="entry name" value="ATPase domain of HSP90 chaperone/DNA topoisomerase II/histidine kinase"/>
    <property type="match status" value="1"/>
</dbReference>
<keyword evidence="9" id="KW-1133">Transmembrane helix</keyword>
<feature type="transmembrane region" description="Helical" evidence="9">
    <location>
        <begin position="417"/>
        <end position="436"/>
    </location>
</feature>
<evidence type="ECO:0000256" key="5">
    <source>
        <dbReference type="ARBA" id="ARBA00022741"/>
    </source>
</evidence>
<keyword evidence="6" id="KW-0418">Kinase</keyword>
<dbReference type="EC" id="2.7.13.3" evidence="2"/>
<sequence length="652" mass="74682">MRVNYQKIYYLILLCFLGQLFGYGQIVDLTSEQPYKKVFVETDNFGASYLDTLEQNYNRVKIDTVKFSMLNDLAYYWHTRNLNKALVFTKIGLDCTVETDSLWHGRFQITQGAILLRMEKLDIAQTVLELAKTKVDQSDLAFLNTQLGYVYERKSQLDKAADYALISIELGQENNDTKAIAMGYSDISNLFWKQGKFESGLEYGLRSLALFEAWGFTDLDYDFTLYITGNNYLALGNYEKARKYYEQSIIIGERYGFYNNLSDVYISLVDLYTYLGEFENANEAGENAVKYAELLDNNFMIMRSWLAVAKMQNKRGNYLEAINGLNKSIRIATEDFGDAYYLGDAYKELGNAYAGEQEYKKAFNAFAKYDSLKNEVFTAEADQRISQLRTEFDVAKKENTIALQEIQIKKQQTRQHLIIIITFLLLLLLVLAYKAISNNVKKNKLLQSKNAEKEFLLKEIHHRVKNNLEIVSSLLSLQASLITDPKILDAMEQSQHRIHSMGMIHQKLYLGEKLATIEMKDYFNNLSDYIIHSFGKNEQITVNIEMKELELDVDLAIPIGLIVNELITNSLKYAFPADRKGNIVLSLIKKKELLVLEVSDNGIGMYHNSQKSGTGFGTHLVNLLVKQLDGKMELLTNLGTTVHIQFQNIKAA</sequence>
<evidence type="ECO:0000313" key="11">
    <source>
        <dbReference type="EMBL" id="KKN91474.1"/>
    </source>
</evidence>
<protein>
    <recommendedName>
        <fullName evidence="2">histidine kinase</fullName>
        <ecNumber evidence="2">2.7.13.3</ecNumber>
    </recommendedName>
</protein>
<comment type="catalytic activity">
    <reaction evidence="1">
        <text>ATP + protein L-histidine = ADP + protein N-phospho-L-histidine.</text>
        <dbReference type="EC" id="2.7.13.3"/>
    </reaction>
</comment>
<dbReference type="InterPro" id="IPR011990">
    <property type="entry name" value="TPR-like_helical_dom_sf"/>
</dbReference>
<dbReference type="AlphaFoldDB" id="A0A0F9UIJ5"/>
<dbReference type="Gene3D" id="1.25.40.10">
    <property type="entry name" value="Tetratricopeptide repeat domain"/>
    <property type="match status" value="2"/>
</dbReference>
<keyword evidence="8" id="KW-0175">Coiled coil</keyword>
<dbReference type="Pfam" id="PF07568">
    <property type="entry name" value="HisKA_2"/>
    <property type="match status" value="1"/>
</dbReference>
<dbReference type="GO" id="GO:0005524">
    <property type="term" value="F:ATP binding"/>
    <property type="evidence" value="ECO:0007669"/>
    <property type="project" value="UniProtKB-KW"/>
</dbReference>
<dbReference type="Pfam" id="PF13424">
    <property type="entry name" value="TPR_12"/>
    <property type="match status" value="1"/>
</dbReference>
<organism evidence="11">
    <name type="scientific">marine sediment metagenome</name>
    <dbReference type="NCBI Taxonomy" id="412755"/>
    <lineage>
        <taxon>unclassified sequences</taxon>
        <taxon>metagenomes</taxon>
        <taxon>ecological metagenomes</taxon>
    </lineage>
</organism>
<dbReference type="InterPro" id="IPR005467">
    <property type="entry name" value="His_kinase_dom"/>
</dbReference>
<dbReference type="SUPFAM" id="SSF48452">
    <property type="entry name" value="TPR-like"/>
    <property type="match status" value="2"/>
</dbReference>
<reference evidence="11" key="1">
    <citation type="journal article" date="2015" name="Nature">
        <title>Complex archaea that bridge the gap between prokaryotes and eukaryotes.</title>
        <authorList>
            <person name="Spang A."/>
            <person name="Saw J.H."/>
            <person name="Jorgensen S.L."/>
            <person name="Zaremba-Niedzwiedzka K."/>
            <person name="Martijn J."/>
            <person name="Lind A.E."/>
            <person name="van Eijk R."/>
            <person name="Schleper C."/>
            <person name="Guy L."/>
            <person name="Ettema T.J."/>
        </authorList>
    </citation>
    <scope>NUCLEOTIDE SEQUENCE</scope>
</reference>
<dbReference type="GO" id="GO:0004673">
    <property type="term" value="F:protein histidine kinase activity"/>
    <property type="evidence" value="ECO:0007669"/>
    <property type="project" value="UniProtKB-EC"/>
</dbReference>
<dbReference type="PANTHER" id="PTHR41523:SF8">
    <property type="entry name" value="ETHYLENE RESPONSE SENSOR PROTEIN"/>
    <property type="match status" value="1"/>
</dbReference>
<dbReference type="PANTHER" id="PTHR41523">
    <property type="entry name" value="TWO-COMPONENT SYSTEM SENSOR PROTEIN"/>
    <property type="match status" value="1"/>
</dbReference>
<keyword evidence="4" id="KW-0808">Transferase</keyword>
<gene>
    <name evidence="11" type="ORF">LCGC14_0218070</name>
</gene>
<accession>A0A0F9UIJ5</accession>
<dbReference type="SMART" id="SM00028">
    <property type="entry name" value="TPR"/>
    <property type="match status" value="5"/>
</dbReference>
<evidence type="ECO:0000256" key="6">
    <source>
        <dbReference type="ARBA" id="ARBA00022777"/>
    </source>
</evidence>
<dbReference type="InterPro" id="IPR036890">
    <property type="entry name" value="HATPase_C_sf"/>
</dbReference>
<keyword evidence="7" id="KW-0067">ATP-binding</keyword>
<name>A0A0F9UIJ5_9ZZZZ</name>
<evidence type="ECO:0000256" key="8">
    <source>
        <dbReference type="SAM" id="Coils"/>
    </source>
</evidence>
<dbReference type="InterPro" id="IPR011495">
    <property type="entry name" value="Sig_transdc_His_kin_sub2_dim/P"/>
</dbReference>
<evidence type="ECO:0000256" key="4">
    <source>
        <dbReference type="ARBA" id="ARBA00022679"/>
    </source>
</evidence>
<feature type="domain" description="Histidine kinase" evidence="10">
    <location>
        <begin position="459"/>
        <end position="650"/>
    </location>
</feature>
<dbReference type="Pfam" id="PF02518">
    <property type="entry name" value="HATPase_c"/>
    <property type="match status" value="1"/>
</dbReference>
<evidence type="ECO:0000259" key="10">
    <source>
        <dbReference type="PROSITE" id="PS50109"/>
    </source>
</evidence>
<proteinExistence type="predicted"/>
<evidence type="ECO:0000256" key="2">
    <source>
        <dbReference type="ARBA" id="ARBA00012438"/>
    </source>
</evidence>
<comment type="caution">
    <text evidence="11">The sequence shown here is derived from an EMBL/GenBank/DDBJ whole genome shotgun (WGS) entry which is preliminary data.</text>
</comment>
<dbReference type="Gene3D" id="3.30.565.10">
    <property type="entry name" value="Histidine kinase-like ATPase, C-terminal domain"/>
    <property type="match status" value="1"/>
</dbReference>
<dbReference type="Gene3D" id="3.30.450.20">
    <property type="entry name" value="PAS domain"/>
    <property type="match status" value="1"/>
</dbReference>
<dbReference type="PROSITE" id="PS50109">
    <property type="entry name" value="HIS_KIN"/>
    <property type="match status" value="1"/>
</dbReference>
<evidence type="ECO:0000256" key="3">
    <source>
        <dbReference type="ARBA" id="ARBA00022553"/>
    </source>
</evidence>
<dbReference type="InterPro" id="IPR003594">
    <property type="entry name" value="HATPase_dom"/>
</dbReference>
<evidence type="ECO:0000256" key="1">
    <source>
        <dbReference type="ARBA" id="ARBA00000085"/>
    </source>
</evidence>
<dbReference type="PROSITE" id="PS50005">
    <property type="entry name" value="TPR"/>
    <property type="match status" value="1"/>
</dbReference>
<evidence type="ECO:0000256" key="7">
    <source>
        <dbReference type="ARBA" id="ARBA00022840"/>
    </source>
</evidence>
<keyword evidence="3" id="KW-0597">Phosphoprotein</keyword>
<keyword evidence="9" id="KW-0812">Transmembrane</keyword>
<dbReference type="InterPro" id="IPR019734">
    <property type="entry name" value="TPR_rpt"/>
</dbReference>
<dbReference type="SMART" id="SM00387">
    <property type="entry name" value="HATPase_c"/>
    <property type="match status" value="1"/>
</dbReference>
<dbReference type="EMBL" id="LAZR01000103">
    <property type="protein sequence ID" value="KKN91474.1"/>
    <property type="molecule type" value="Genomic_DNA"/>
</dbReference>
<keyword evidence="9" id="KW-0472">Membrane</keyword>